<keyword evidence="2" id="KW-1185">Reference proteome</keyword>
<sequence>MRAGSCCGSDRLQRNEINSGSSAAPSLVTQLSSATDPELTHGSRIKAFRPGPRSGHEHVRSCVLPGERRRKENLKKPTCALCPTVLPTAGVRKCIQCKTTKLALLNVRSLTNKTFIMNDFFCSNSLDFMFLTETWLSPGELSVFSELLPVDCTFFNTPRLSGRGGGVLTVFKKLWNCRLLQAAAFQTFELLHFELGRSNPLLCAVIYRSPKTTRGFISELSDFLTGIFLKYDRVLILGDFNLHVCCPDKPLVHDFLNLIHSFNLVQNVVGPTHQQGHTLDLVLSHGLSVLNPEIGDATVSDHKHIFFEISLSHAPKSPAPARSCRIFNNSTAALFSSAFTSTAGIARETSAYDSTQELLSSHNETCTKILDLVAPLKVRQPKTAKYPWINEITRAARRLCRRAERKWKNDKLQVSFILLKTSLKNYQSTVKTEKNKYFSRIIKSNSHNPRVLFSTVNSILNVPLSASFEASPDSCNNFAKFFVEKVETIRSSIPHSPVDTSPIVSVSETLTQFKPISLSLLNKVVGHMKPSGSPVDPIPPSLFKEVLPSTGPAILNIINSSITTSVVPDAFKHAVVTPLLKKPGLDPSVCSNYRPISKLPFLSKILEKIVYTQLNQFLNKNNVFEIFQSGIKSSSKVKEYQYYKVTRII</sequence>
<dbReference type="Proteomes" id="UP000192220">
    <property type="component" value="Unplaced"/>
</dbReference>
<dbReference type="Gene3D" id="3.60.10.10">
    <property type="entry name" value="Endonuclease/exonuclease/phosphatase"/>
    <property type="match status" value="1"/>
</dbReference>
<dbReference type="InterPro" id="IPR036691">
    <property type="entry name" value="Endo/exonu/phosph_ase_sf"/>
</dbReference>
<protein>
    <submittedName>
        <fullName evidence="3">RNA-directed DNA polymerase from mobile element jockey</fullName>
    </submittedName>
</protein>
<dbReference type="KEGG" id="alim:106514468"/>
<organism evidence="2 3">
    <name type="scientific">Austrofundulus limnaeus</name>
    <name type="common">Annual killifish</name>
    <dbReference type="NCBI Taxonomy" id="52670"/>
    <lineage>
        <taxon>Eukaryota</taxon>
        <taxon>Metazoa</taxon>
        <taxon>Chordata</taxon>
        <taxon>Craniata</taxon>
        <taxon>Vertebrata</taxon>
        <taxon>Euteleostomi</taxon>
        <taxon>Actinopterygii</taxon>
        <taxon>Neopterygii</taxon>
        <taxon>Teleostei</taxon>
        <taxon>Neoteleostei</taxon>
        <taxon>Acanthomorphata</taxon>
        <taxon>Ovalentaria</taxon>
        <taxon>Atherinomorphae</taxon>
        <taxon>Cyprinodontiformes</taxon>
        <taxon>Rivulidae</taxon>
        <taxon>Austrofundulus</taxon>
    </lineage>
</organism>
<dbReference type="OrthoDB" id="419189at2759"/>
<dbReference type="PANTHER" id="PTHR46670">
    <property type="entry name" value="ENDO/EXONUCLEASE/PHOSPHATASE DOMAIN-CONTAINING PROTEIN"/>
    <property type="match status" value="1"/>
</dbReference>
<dbReference type="AlphaFoldDB" id="A0A2I4AUP7"/>
<dbReference type="Pfam" id="PF03372">
    <property type="entry name" value="Exo_endo_phos"/>
    <property type="match status" value="1"/>
</dbReference>
<reference evidence="3" key="1">
    <citation type="submission" date="2025-08" db="UniProtKB">
        <authorList>
            <consortium name="RefSeq"/>
        </authorList>
    </citation>
    <scope>IDENTIFICATION</scope>
</reference>
<keyword evidence="3" id="KW-0808">Transferase</keyword>
<dbReference type="PANTHER" id="PTHR46670:SF3">
    <property type="entry name" value="ENDONUCLEASE_EXONUCLEASE_PHOSPHATASE DOMAIN-CONTAINING PROTEIN"/>
    <property type="match status" value="1"/>
</dbReference>
<feature type="domain" description="Endonuclease/exonuclease/phosphatase" evidence="1">
    <location>
        <begin position="126"/>
        <end position="302"/>
    </location>
</feature>
<dbReference type="GeneID" id="106514468"/>
<dbReference type="RefSeq" id="XP_013859206.1">
    <property type="nucleotide sequence ID" value="XM_014003752.1"/>
</dbReference>
<keyword evidence="3" id="KW-0548">Nucleotidyltransferase</keyword>
<dbReference type="InterPro" id="IPR005135">
    <property type="entry name" value="Endo/exonuclease/phosphatase"/>
</dbReference>
<dbReference type="InParanoid" id="A0A2I4AUP7"/>
<dbReference type="GO" id="GO:0003824">
    <property type="term" value="F:catalytic activity"/>
    <property type="evidence" value="ECO:0007669"/>
    <property type="project" value="InterPro"/>
</dbReference>
<proteinExistence type="predicted"/>
<evidence type="ECO:0000313" key="2">
    <source>
        <dbReference type="Proteomes" id="UP000192220"/>
    </source>
</evidence>
<keyword evidence="3" id="KW-0695">RNA-directed DNA polymerase</keyword>
<evidence type="ECO:0000259" key="1">
    <source>
        <dbReference type="Pfam" id="PF03372"/>
    </source>
</evidence>
<accession>A0A2I4AUP7</accession>
<dbReference type="SUPFAM" id="SSF56219">
    <property type="entry name" value="DNase I-like"/>
    <property type="match status" value="1"/>
</dbReference>
<name>A0A2I4AUP7_AUSLI</name>
<gene>
    <name evidence="3" type="primary">LOC106514468</name>
</gene>
<evidence type="ECO:0000313" key="3">
    <source>
        <dbReference type="RefSeq" id="XP_013859206.1"/>
    </source>
</evidence>